<keyword evidence="7" id="KW-0539">Nucleus</keyword>
<evidence type="ECO:0000256" key="7">
    <source>
        <dbReference type="ARBA" id="ARBA00023242"/>
    </source>
</evidence>
<keyword evidence="10" id="KW-1185">Reference proteome</keyword>
<protein>
    <recommendedName>
        <fullName evidence="8">DDE Tnp4 domain-containing protein</fullName>
    </recommendedName>
</protein>
<dbReference type="AlphaFoldDB" id="A0A9J6H1J4"/>
<dbReference type="Proteomes" id="UP000821853">
    <property type="component" value="Chromosome 8"/>
</dbReference>
<dbReference type="PANTHER" id="PTHR22930">
    <property type="match status" value="1"/>
</dbReference>
<evidence type="ECO:0000256" key="6">
    <source>
        <dbReference type="ARBA" id="ARBA00022801"/>
    </source>
</evidence>
<comment type="caution">
    <text evidence="9">The sequence shown here is derived from an EMBL/GenBank/DDBJ whole genome shotgun (WGS) entry which is preliminary data.</text>
</comment>
<comment type="cofactor">
    <cofactor evidence="1">
        <name>a divalent metal cation</name>
        <dbReference type="ChEBI" id="CHEBI:60240"/>
    </cofactor>
</comment>
<evidence type="ECO:0000256" key="1">
    <source>
        <dbReference type="ARBA" id="ARBA00001968"/>
    </source>
</evidence>
<reference evidence="9 10" key="1">
    <citation type="journal article" date="2020" name="Cell">
        <title>Large-Scale Comparative Analyses of Tick Genomes Elucidate Their Genetic Diversity and Vector Capacities.</title>
        <authorList>
            <consortium name="Tick Genome and Microbiome Consortium (TIGMIC)"/>
            <person name="Jia N."/>
            <person name="Wang J."/>
            <person name="Shi W."/>
            <person name="Du L."/>
            <person name="Sun Y."/>
            <person name="Zhan W."/>
            <person name="Jiang J.F."/>
            <person name="Wang Q."/>
            <person name="Zhang B."/>
            <person name="Ji P."/>
            <person name="Bell-Sakyi L."/>
            <person name="Cui X.M."/>
            <person name="Yuan T.T."/>
            <person name="Jiang B.G."/>
            <person name="Yang W.F."/>
            <person name="Lam T.T."/>
            <person name="Chang Q.C."/>
            <person name="Ding S.J."/>
            <person name="Wang X.J."/>
            <person name="Zhu J.G."/>
            <person name="Ruan X.D."/>
            <person name="Zhao L."/>
            <person name="Wei J.T."/>
            <person name="Ye R.Z."/>
            <person name="Que T.C."/>
            <person name="Du C.H."/>
            <person name="Zhou Y.H."/>
            <person name="Cheng J.X."/>
            <person name="Dai P.F."/>
            <person name="Guo W.B."/>
            <person name="Han X.H."/>
            <person name="Huang E.J."/>
            <person name="Li L.F."/>
            <person name="Wei W."/>
            <person name="Gao Y.C."/>
            <person name="Liu J.Z."/>
            <person name="Shao H.Z."/>
            <person name="Wang X."/>
            <person name="Wang C.C."/>
            <person name="Yang T.C."/>
            <person name="Huo Q.B."/>
            <person name="Li W."/>
            <person name="Chen H.Y."/>
            <person name="Chen S.E."/>
            <person name="Zhou L.G."/>
            <person name="Ni X.B."/>
            <person name="Tian J.H."/>
            <person name="Sheng Y."/>
            <person name="Liu T."/>
            <person name="Pan Y.S."/>
            <person name="Xia L.Y."/>
            <person name="Li J."/>
            <person name="Zhao F."/>
            <person name="Cao W.C."/>
        </authorList>
    </citation>
    <scope>NUCLEOTIDE SEQUENCE [LARGE SCALE GENOMIC DNA]</scope>
    <source>
        <strain evidence="9">HaeL-2018</strain>
    </source>
</reference>
<evidence type="ECO:0000256" key="4">
    <source>
        <dbReference type="ARBA" id="ARBA00022722"/>
    </source>
</evidence>
<dbReference type="InterPro" id="IPR045249">
    <property type="entry name" value="HARBI1-like"/>
</dbReference>
<keyword evidence="5" id="KW-0479">Metal-binding</keyword>
<feature type="domain" description="DDE Tnp4" evidence="8">
    <location>
        <begin position="61"/>
        <end position="152"/>
    </location>
</feature>
<evidence type="ECO:0000256" key="2">
    <source>
        <dbReference type="ARBA" id="ARBA00004123"/>
    </source>
</evidence>
<evidence type="ECO:0000259" key="8">
    <source>
        <dbReference type="Pfam" id="PF13359"/>
    </source>
</evidence>
<organism evidence="9 10">
    <name type="scientific">Haemaphysalis longicornis</name>
    <name type="common">Bush tick</name>
    <dbReference type="NCBI Taxonomy" id="44386"/>
    <lineage>
        <taxon>Eukaryota</taxon>
        <taxon>Metazoa</taxon>
        <taxon>Ecdysozoa</taxon>
        <taxon>Arthropoda</taxon>
        <taxon>Chelicerata</taxon>
        <taxon>Arachnida</taxon>
        <taxon>Acari</taxon>
        <taxon>Parasitiformes</taxon>
        <taxon>Ixodida</taxon>
        <taxon>Ixodoidea</taxon>
        <taxon>Ixodidae</taxon>
        <taxon>Haemaphysalinae</taxon>
        <taxon>Haemaphysalis</taxon>
    </lineage>
</organism>
<proteinExistence type="inferred from homology"/>
<dbReference type="GO" id="GO:0005634">
    <property type="term" value="C:nucleus"/>
    <property type="evidence" value="ECO:0007669"/>
    <property type="project" value="UniProtKB-SubCell"/>
</dbReference>
<dbReference type="VEuPathDB" id="VectorBase:HLOH_062602"/>
<comment type="similarity">
    <text evidence="3">Belongs to the HARBI1 family.</text>
</comment>
<keyword evidence="6" id="KW-0378">Hydrolase</keyword>
<evidence type="ECO:0000256" key="5">
    <source>
        <dbReference type="ARBA" id="ARBA00022723"/>
    </source>
</evidence>
<name>A0A9J6H1J4_HAELO</name>
<dbReference type="GO" id="GO:0046872">
    <property type="term" value="F:metal ion binding"/>
    <property type="evidence" value="ECO:0007669"/>
    <property type="project" value="UniProtKB-KW"/>
</dbReference>
<dbReference type="EMBL" id="JABSTR010000010">
    <property type="protein sequence ID" value="KAH9380588.1"/>
    <property type="molecule type" value="Genomic_DNA"/>
</dbReference>
<keyword evidence="4" id="KW-0540">Nuclease</keyword>
<dbReference type="GO" id="GO:0016787">
    <property type="term" value="F:hydrolase activity"/>
    <property type="evidence" value="ECO:0007669"/>
    <property type="project" value="UniProtKB-KW"/>
</dbReference>
<accession>A0A9J6H1J4</accession>
<dbReference type="PANTHER" id="PTHR22930:SF85">
    <property type="entry name" value="GH03217P-RELATED"/>
    <property type="match status" value="1"/>
</dbReference>
<gene>
    <name evidence="9" type="ORF">HPB48_020368</name>
</gene>
<dbReference type="GO" id="GO:0004518">
    <property type="term" value="F:nuclease activity"/>
    <property type="evidence" value="ECO:0007669"/>
    <property type="project" value="UniProtKB-KW"/>
</dbReference>
<dbReference type="InterPro" id="IPR027806">
    <property type="entry name" value="HARBI1_dom"/>
</dbReference>
<evidence type="ECO:0000256" key="3">
    <source>
        <dbReference type="ARBA" id="ARBA00006958"/>
    </source>
</evidence>
<dbReference type="Pfam" id="PF13359">
    <property type="entry name" value="DDE_Tnp_4"/>
    <property type="match status" value="1"/>
</dbReference>
<sequence>MARSKMAFLAKSSGKGPRNTVGCIDVLAHRDPEARRVHCLVYQPEEVAVNYSAGSLQRPEQVLDVFIGFPGSAHDARVLRESPFFEEAAAQCGDGYILGDSAYPMLLWLLPPYKDNGSSFFSWKKRFNKYHSQQRVAIENCFGLLKQRFRRLYLVDAKTIMQVLSHCYGSMRAAQLVQL</sequence>
<evidence type="ECO:0000313" key="10">
    <source>
        <dbReference type="Proteomes" id="UP000821853"/>
    </source>
</evidence>
<dbReference type="OrthoDB" id="2668416at2759"/>
<evidence type="ECO:0000313" key="9">
    <source>
        <dbReference type="EMBL" id="KAH9380588.1"/>
    </source>
</evidence>
<comment type="subcellular location">
    <subcellularLocation>
        <location evidence="2">Nucleus</location>
    </subcellularLocation>
</comment>